<evidence type="ECO:0000256" key="1">
    <source>
        <dbReference type="SAM" id="MobiDB-lite"/>
    </source>
</evidence>
<sequence>MSEKKKLDTKALLERSRKAKSKTQSKALQKTLGKQKNNAKFSKVNFNG</sequence>
<accession>A0A6N4TMH8</accession>
<feature type="compositionally biased region" description="Basic and acidic residues" evidence="1">
    <location>
        <begin position="1"/>
        <end position="16"/>
    </location>
</feature>
<dbReference type="AlphaFoldDB" id="A0A6N4TMH8"/>
<name>A0A6N4TMH8_9FIRM</name>
<evidence type="ECO:0000313" key="3">
    <source>
        <dbReference type="Proteomes" id="UP000464754"/>
    </source>
</evidence>
<dbReference type="Proteomes" id="UP000464754">
    <property type="component" value="Chromosome"/>
</dbReference>
<evidence type="ECO:0000313" key="2">
    <source>
        <dbReference type="EMBL" id="BBK23684.1"/>
    </source>
</evidence>
<reference evidence="3" key="1">
    <citation type="submission" date="2019-05" db="EMBL/GenBank/DDBJ databases">
        <title>Complete genome sequencing of Absiella argi strain JCM 30884.</title>
        <authorList>
            <person name="Sakamoto M."/>
            <person name="Murakami T."/>
            <person name="Mori H."/>
        </authorList>
    </citation>
    <scope>NUCLEOTIDE SEQUENCE [LARGE SCALE GENOMIC DNA]</scope>
    <source>
        <strain evidence="3">JCM 30884</strain>
    </source>
</reference>
<gene>
    <name evidence="2" type="ORF">Aargi30884_25870</name>
</gene>
<dbReference type="EMBL" id="AP019695">
    <property type="protein sequence ID" value="BBK23684.1"/>
    <property type="molecule type" value="Genomic_DNA"/>
</dbReference>
<organism evidence="2 3">
    <name type="scientific">Amedibacterium intestinale</name>
    <dbReference type="NCBI Taxonomy" id="2583452"/>
    <lineage>
        <taxon>Bacteria</taxon>
        <taxon>Bacillati</taxon>
        <taxon>Bacillota</taxon>
        <taxon>Erysipelotrichia</taxon>
        <taxon>Erysipelotrichales</taxon>
        <taxon>Erysipelotrichaceae</taxon>
        <taxon>Amedibacterium</taxon>
    </lineage>
</organism>
<keyword evidence="3" id="KW-1185">Reference proteome</keyword>
<protein>
    <submittedName>
        <fullName evidence="2">Uncharacterized protein</fullName>
    </submittedName>
</protein>
<dbReference type="KEGG" id="aarg:Aargi30884_25870"/>
<feature type="region of interest" description="Disordered" evidence="1">
    <location>
        <begin position="1"/>
        <end position="48"/>
    </location>
</feature>
<dbReference type="RefSeq" id="WP_164503371.1">
    <property type="nucleotide sequence ID" value="NZ_AP019695.1"/>
</dbReference>
<proteinExistence type="predicted"/>
<feature type="compositionally biased region" description="Polar residues" evidence="1">
    <location>
        <begin position="24"/>
        <end position="48"/>
    </location>
</feature>